<dbReference type="InterPro" id="IPR024199">
    <property type="entry name" value="Uncharacterised_DsbB"/>
</dbReference>
<evidence type="ECO:0000256" key="4">
    <source>
        <dbReference type="ARBA" id="ARBA00023136"/>
    </source>
</evidence>
<organism evidence="6 7">
    <name type="scientific">Kordiimonas lipolytica</name>
    <dbReference type="NCBI Taxonomy" id="1662421"/>
    <lineage>
        <taxon>Bacteria</taxon>
        <taxon>Pseudomonadati</taxon>
        <taxon>Pseudomonadota</taxon>
        <taxon>Alphaproteobacteria</taxon>
        <taxon>Kordiimonadales</taxon>
        <taxon>Kordiimonadaceae</taxon>
        <taxon>Kordiimonas</taxon>
    </lineage>
</organism>
<name>A0ABV8UDS9_9PROT</name>
<dbReference type="SUPFAM" id="SSF158442">
    <property type="entry name" value="DsbB-like"/>
    <property type="match status" value="1"/>
</dbReference>
<feature type="transmembrane region" description="Helical" evidence="5">
    <location>
        <begin position="46"/>
        <end position="62"/>
    </location>
</feature>
<keyword evidence="3 5" id="KW-1133">Transmembrane helix</keyword>
<dbReference type="InterPro" id="IPR003752">
    <property type="entry name" value="DiS_bond_form_DsbB/BdbC"/>
</dbReference>
<dbReference type="PIRSF" id="PIRSF033913">
    <property type="entry name" value="S-S_format_DsbB"/>
    <property type="match status" value="1"/>
</dbReference>
<reference evidence="7" key="1">
    <citation type="journal article" date="2019" name="Int. J. Syst. Evol. Microbiol.">
        <title>The Global Catalogue of Microorganisms (GCM) 10K type strain sequencing project: providing services to taxonomists for standard genome sequencing and annotation.</title>
        <authorList>
            <consortium name="The Broad Institute Genomics Platform"/>
            <consortium name="The Broad Institute Genome Sequencing Center for Infectious Disease"/>
            <person name="Wu L."/>
            <person name="Ma J."/>
        </authorList>
    </citation>
    <scope>NUCLEOTIDE SEQUENCE [LARGE SCALE GENOMIC DNA]</scope>
    <source>
        <strain evidence="7">CGMCC 1.15304</strain>
    </source>
</reference>
<keyword evidence="4 5" id="KW-0472">Membrane</keyword>
<evidence type="ECO:0000313" key="6">
    <source>
        <dbReference type="EMBL" id="MFC4348903.1"/>
    </source>
</evidence>
<dbReference type="Proteomes" id="UP001595776">
    <property type="component" value="Unassembled WGS sequence"/>
</dbReference>
<evidence type="ECO:0000256" key="1">
    <source>
        <dbReference type="ARBA" id="ARBA00004141"/>
    </source>
</evidence>
<dbReference type="RefSeq" id="WP_068143554.1">
    <property type="nucleotide sequence ID" value="NZ_JBHSCR010000014.1"/>
</dbReference>
<evidence type="ECO:0000313" key="7">
    <source>
        <dbReference type="Proteomes" id="UP001595776"/>
    </source>
</evidence>
<comment type="subcellular location">
    <subcellularLocation>
        <location evidence="1">Membrane</location>
        <topology evidence="1">Multi-pass membrane protein</topology>
    </subcellularLocation>
</comment>
<dbReference type="EMBL" id="JBHSCR010000014">
    <property type="protein sequence ID" value="MFC4348903.1"/>
    <property type="molecule type" value="Genomic_DNA"/>
</dbReference>
<feature type="transmembrane region" description="Helical" evidence="5">
    <location>
        <begin position="69"/>
        <end position="89"/>
    </location>
</feature>
<sequence length="161" mass="17710">MSETLTSFPDREPVLFAGIMATLVLGSAFGFQLAGYPPCELCWWQRYPYMAIMAVSLLATGMKSLPRKWVLVLLALLFATDAGIAAFHFGVEQRWWEGLATCSSYVNVTDSIDDALKAIMDAPLIRCDDIAWSLFGISMAGYNFLIATGMTLFCVNKARSA</sequence>
<evidence type="ECO:0000256" key="3">
    <source>
        <dbReference type="ARBA" id="ARBA00022989"/>
    </source>
</evidence>
<keyword evidence="7" id="KW-1185">Reference proteome</keyword>
<accession>A0ABV8UDS9</accession>
<keyword evidence="2 5" id="KW-0812">Transmembrane</keyword>
<proteinExistence type="predicted"/>
<dbReference type="Gene3D" id="1.20.1550.10">
    <property type="entry name" value="DsbB-like"/>
    <property type="match status" value="1"/>
</dbReference>
<protein>
    <submittedName>
        <fullName evidence="6">Disulfide bond formation protein B</fullName>
    </submittedName>
</protein>
<comment type="caution">
    <text evidence="6">The sequence shown here is derived from an EMBL/GenBank/DDBJ whole genome shotgun (WGS) entry which is preliminary data.</text>
</comment>
<evidence type="ECO:0000256" key="5">
    <source>
        <dbReference type="SAM" id="Phobius"/>
    </source>
</evidence>
<gene>
    <name evidence="6" type="ORF">ACFO5Q_13700</name>
</gene>
<feature type="transmembrane region" description="Helical" evidence="5">
    <location>
        <begin position="130"/>
        <end position="155"/>
    </location>
</feature>
<evidence type="ECO:0000256" key="2">
    <source>
        <dbReference type="ARBA" id="ARBA00022692"/>
    </source>
</evidence>
<dbReference type="Pfam" id="PF02600">
    <property type="entry name" value="DsbB"/>
    <property type="match status" value="1"/>
</dbReference>
<dbReference type="InterPro" id="IPR023380">
    <property type="entry name" value="DsbB-like_sf"/>
</dbReference>